<keyword evidence="6 9" id="KW-1133">Transmembrane helix</keyword>
<evidence type="ECO:0000256" key="3">
    <source>
        <dbReference type="ARBA" id="ARBA00022448"/>
    </source>
</evidence>
<dbReference type="Pfam" id="PF03798">
    <property type="entry name" value="TRAM_LAG1_CLN8"/>
    <property type="match status" value="1"/>
</dbReference>
<evidence type="ECO:0000256" key="7">
    <source>
        <dbReference type="ARBA" id="ARBA00023136"/>
    </source>
</evidence>
<dbReference type="GO" id="GO:0045048">
    <property type="term" value="P:protein insertion into ER membrane"/>
    <property type="evidence" value="ECO:0007669"/>
    <property type="project" value="TreeGrafter"/>
</dbReference>
<feature type="transmembrane region" description="Helical" evidence="9">
    <location>
        <begin position="302"/>
        <end position="325"/>
    </location>
</feature>
<feature type="transmembrane region" description="Helical" evidence="9">
    <location>
        <begin position="31"/>
        <end position="56"/>
    </location>
</feature>
<name>A0A914KLR0_MELIC</name>
<dbReference type="WBParaSite" id="Minc3s00043g02400">
    <property type="protein sequence ID" value="Minc3s00043g02400"/>
    <property type="gene ID" value="Minc3s00043g02400"/>
</dbReference>
<protein>
    <submittedName>
        <fullName evidence="12">TLC domain-containing protein</fullName>
    </submittedName>
</protein>
<dbReference type="AlphaFoldDB" id="A0A914KLR0"/>
<evidence type="ECO:0000256" key="5">
    <source>
        <dbReference type="ARBA" id="ARBA00022927"/>
    </source>
</evidence>
<comment type="similarity">
    <text evidence="2">Belongs to the TRAM family.</text>
</comment>
<keyword evidence="4 8" id="KW-0812">Transmembrane</keyword>
<feature type="transmembrane region" description="Helical" evidence="9">
    <location>
        <begin position="86"/>
        <end position="105"/>
    </location>
</feature>
<dbReference type="PROSITE" id="PS50922">
    <property type="entry name" value="TLC"/>
    <property type="match status" value="1"/>
</dbReference>
<accession>A0A914KLR0</accession>
<dbReference type="PANTHER" id="PTHR12371">
    <property type="entry name" value="TRANSLOCATION ASSOCIATED MEMBRANE PROTEIN"/>
    <property type="match status" value="1"/>
</dbReference>
<proteinExistence type="inferred from homology"/>
<reference evidence="12" key="1">
    <citation type="submission" date="2022-11" db="UniProtKB">
        <authorList>
            <consortium name="WormBaseParasite"/>
        </authorList>
    </citation>
    <scope>IDENTIFICATION</scope>
</reference>
<dbReference type="GO" id="GO:0006616">
    <property type="term" value="P:SRP-dependent cotranslational protein targeting to membrane, translocation"/>
    <property type="evidence" value="ECO:0007669"/>
    <property type="project" value="InterPro"/>
</dbReference>
<dbReference type="InterPro" id="IPR006634">
    <property type="entry name" value="TLC-dom"/>
</dbReference>
<comment type="subcellular location">
    <subcellularLocation>
        <location evidence="1">Membrane</location>
        <topology evidence="1">Multi-pass membrane protein</topology>
    </subcellularLocation>
</comment>
<keyword evidence="3" id="KW-0813">Transport</keyword>
<evidence type="ECO:0000256" key="1">
    <source>
        <dbReference type="ARBA" id="ARBA00004141"/>
    </source>
</evidence>
<evidence type="ECO:0000256" key="4">
    <source>
        <dbReference type="ARBA" id="ARBA00022692"/>
    </source>
</evidence>
<keyword evidence="11" id="KW-1185">Reference proteome</keyword>
<feature type="domain" description="TLC" evidence="10">
    <location>
        <begin position="120"/>
        <end position="333"/>
    </location>
</feature>
<evidence type="ECO:0000259" key="10">
    <source>
        <dbReference type="PROSITE" id="PS50922"/>
    </source>
</evidence>
<organism evidence="11 12">
    <name type="scientific">Meloidogyne incognita</name>
    <name type="common">Southern root-knot nematode worm</name>
    <name type="synonym">Oxyuris incognita</name>
    <dbReference type="NCBI Taxonomy" id="6306"/>
    <lineage>
        <taxon>Eukaryota</taxon>
        <taxon>Metazoa</taxon>
        <taxon>Ecdysozoa</taxon>
        <taxon>Nematoda</taxon>
        <taxon>Chromadorea</taxon>
        <taxon>Rhabditida</taxon>
        <taxon>Tylenchina</taxon>
        <taxon>Tylenchomorpha</taxon>
        <taxon>Tylenchoidea</taxon>
        <taxon>Meloidogynidae</taxon>
        <taxon>Meloidogyninae</taxon>
        <taxon>Meloidogyne</taxon>
        <taxon>Meloidogyne incognita group</taxon>
    </lineage>
</organism>
<evidence type="ECO:0000313" key="12">
    <source>
        <dbReference type="WBParaSite" id="Minc3s00043g02400"/>
    </source>
</evidence>
<dbReference type="Proteomes" id="UP000887563">
    <property type="component" value="Unplaced"/>
</dbReference>
<evidence type="ECO:0000256" key="8">
    <source>
        <dbReference type="PROSITE-ProRule" id="PRU00205"/>
    </source>
</evidence>
<sequence>MGIEAKRAAMSRKKSPPIFSHEFIIQNHGDIISCVIMFIMLGFMFNATTSLAQVFIVPQYNDTLTLPNETESRILYRNGIRDLFTIFFYTLVWIAVHCALQEYIFDKVQRRLHLSKTRQVKFNESGHTAVFSIYSICHAISILNEMEIHKDLTRIWTGYPELHRHFSLSTKLYYIFQISFWLHQIPEFYFQKLKREEIFNRLVYLTIFITASCFFYFANFTRLGLVLLSFEYLSQGIFHTSRLLYFSGKVLPASTAFKPWNFVFLITRLVSIVLGVIALWYGHRQSEVVFIDFEAGNFNTKIIRINSLIAIVLIQLWMLFNFSTFHIGRWREKGREQAAHSAGKKKSSGFGFKNKKAAKTSSGSDVSFFSCPDTWGVGKGQNHPLVVD</sequence>
<dbReference type="InterPro" id="IPR016447">
    <property type="entry name" value="Translocation_assoc_membrane"/>
</dbReference>
<dbReference type="PANTHER" id="PTHR12371:SF11">
    <property type="entry name" value="TRANSLOCATING CHAIN-ASSOCIATED MEMBRANE PROTEIN"/>
    <property type="match status" value="1"/>
</dbReference>
<dbReference type="GO" id="GO:0005789">
    <property type="term" value="C:endoplasmic reticulum membrane"/>
    <property type="evidence" value="ECO:0007669"/>
    <property type="project" value="TreeGrafter"/>
</dbReference>
<evidence type="ECO:0000256" key="9">
    <source>
        <dbReference type="SAM" id="Phobius"/>
    </source>
</evidence>
<dbReference type="SMART" id="SM00724">
    <property type="entry name" value="TLC"/>
    <property type="match status" value="1"/>
</dbReference>
<feature type="transmembrane region" description="Helical" evidence="9">
    <location>
        <begin position="260"/>
        <end position="282"/>
    </location>
</feature>
<evidence type="ECO:0000256" key="6">
    <source>
        <dbReference type="ARBA" id="ARBA00022989"/>
    </source>
</evidence>
<keyword evidence="5" id="KW-0653">Protein transport</keyword>
<feature type="transmembrane region" description="Helical" evidence="9">
    <location>
        <begin position="202"/>
        <end position="220"/>
    </location>
</feature>
<evidence type="ECO:0000313" key="11">
    <source>
        <dbReference type="Proteomes" id="UP000887563"/>
    </source>
</evidence>
<evidence type="ECO:0000256" key="2">
    <source>
        <dbReference type="ARBA" id="ARBA00005999"/>
    </source>
</evidence>
<keyword evidence="7 8" id="KW-0472">Membrane</keyword>